<accession>A0ABP7UIU4</accession>
<evidence type="ECO:0000313" key="4">
    <source>
        <dbReference type="Proteomes" id="UP001501469"/>
    </source>
</evidence>
<evidence type="ECO:0000313" key="3">
    <source>
        <dbReference type="EMBL" id="GAA4044520.1"/>
    </source>
</evidence>
<keyword evidence="1" id="KW-0472">Membrane</keyword>
<sequence>MHIASQPLPSLMNSLFASQRPSRSDLRLVAAYWLVVAPVLLLQYRADTGWSAGRVLPVVGATVLFDTATVALLVGGLLPLFLRGRHWLGLALLLPFLLLSGSAYLGLYGGLLGHPINLAGARVVLGAVQHAKSYGLLAVLLTGKRYFEAQRHVLLLQKAQAESALRNLKAQLDPHFLFNNLNVLRGLIQEDPAAANEFVTRLAALYRFLIRHQHEDVVPLAEELQFADEYVYLLRHRFGNAYEFRQTLPPAAVVAELLLVPGTIQLLLENAIKHNAGNEDAPLLINLEATATALTVCHARRPKRTPVESAGTGLANLRERYRLLFQQEIRVEALADSFTVTIPLLRQTRRAAVAQPLVSA</sequence>
<name>A0ABP7UIU4_9BACT</name>
<dbReference type="Proteomes" id="UP001501469">
    <property type="component" value="Unassembled WGS sequence"/>
</dbReference>
<dbReference type="EMBL" id="BAABDK010000025">
    <property type="protein sequence ID" value="GAA4044520.1"/>
    <property type="molecule type" value="Genomic_DNA"/>
</dbReference>
<gene>
    <name evidence="3" type="ORF">GCM10022409_33230</name>
</gene>
<dbReference type="Pfam" id="PF06580">
    <property type="entry name" value="His_kinase"/>
    <property type="match status" value="1"/>
</dbReference>
<feature type="transmembrane region" description="Helical" evidence="1">
    <location>
        <begin position="87"/>
        <end position="107"/>
    </location>
</feature>
<protein>
    <recommendedName>
        <fullName evidence="2">Signal transduction histidine kinase internal region domain-containing protein</fullName>
    </recommendedName>
</protein>
<comment type="caution">
    <text evidence="3">The sequence shown here is derived from an EMBL/GenBank/DDBJ whole genome shotgun (WGS) entry which is preliminary data.</text>
</comment>
<feature type="transmembrane region" description="Helical" evidence="1">
    <location>
        <begin position="58"/>
        <end position="80"/>
    </location>
</feature>
<proteinExistence type="predicted"/>
<keyword evidence="1" id="KW-1133">Transmembrane helix</keyword>
<keyword evidence="4" id="KW-1185">Reference proteome</keyword>
<reference evidence="4" key="1">
    <citation type="journal article" date="2019" name="Int. J. Syst. Evol. Microbiol.">
        <title>The Global Catalogue of Microorganisms (GCM) 10K type strain sequencing project: providing services to taxonomists for standard genome sequencing and annotation.</title>
        <authorList>
            <consortium name="The Broad Institute Genomics Platform"/>
            <consortium name="The Broad Institute Genome Sequencing Center for Infectious Disease"/>
            <person name="Wu L."/>
            <person name="Ma J."/>
        </authorList>
    </citation>
    <scope>NUCLEOTIDE SEQUENCE [LARGE SCALE GENOMIC DNA]</scope>
    <source>
        <strain evidence="4">JCM 17225</strain>
    </source>
</reference>
<dbReference type="PANTHER" id="PTHR34220:SF7">
    <property type="entry name" value="SENSOR HISTIDINE KINASE YPDA"/>
    <property type="match status" value="1"/>
</dbReference>
<dbReference type="InterPro" id="IPR050640">
    <property type="entry name" value="Bact_2-comp_sensor_kinase"/>
</dbReference>
<dbReference type="InterPro" id="IPR010559">
    <property type="entry name" value="Sig_transdc_His_kin_internal"/>
</dbReference>
<evidence type="ECO:0000259" key="2">
    <source>
        <dbReference type="Pfam" id="PF06580"/>
    </source>
</evidence>
<evidence type="ECO:0000256" key="1">
    <source>
        <dbReference type="SAM" id="Phobius"/>
    </source>
</evidence>
<feature type="domain" description="Signal transduction histidine kinase internal region" evidence="2">
    <location>
        <begin position="165"/>
        <end position="240"/>
    </location>
</feature>
<keyword evidence="1" id="KW-0812">Transmembrane</keyword>
<organism evidence="3 4">
    <name type="scientific">Hymenobacter glaciei</name>
    <dbReference type="NCBI Taxonomy" id="877209"/>
    <lineage>
        <taxon>Bacteria</taxon>
        <taxon>Pseudomonadati</taxon>
        <taxon>Bacteroidota</taxon>
        <taxon>Cytophagia</taxon>
        <taxon>Cytophagales</taxon>
        <taxon>Hymenobacteraceae</taxon>
        <taxon>Hymenobacter</taxon>
    </lineage>
</organism>
<dbReference type="PANTHER" id="PTHR34220">
    <property type="entry name" value="SENSOR HISTIDINE KINASE YPDA"/>
    <property type="match status" value="1"/>
</dbReference>
<feature type="transmembrane region" description="Helical" evidence="1">
    <location>
        <begin position="28"/>
        <end position="46"/>
    </location>
</feature>